<protein>
    <submittedName>
        <fullName evidence="1">Uncharacterized protein</fullName>
    </submittedName>
</protein>
<comment type="caution">
    <text evidence="1">The sequence shown here is derived from an EMBL/GenBank/DDBJ whole genome shotgun (WGS) entry which is preliminary data.</text>
</comment>
<gene>
    <name evidence="1" type="ORF">EVA_02236</name>
</gene>
<proteinExistence type="predicted"/>
<reference evidence="1" key="1">
    <citation type="journal article" date="2012" name="PLoS ONE">
        <title>Gene sets for utilization of primary and secondary nutrition supplies in the distal gut of endangered iberian lynx.</title>
        <authorList>
            <person name="Alcaide M."/>
            <person name="Messina E."/>
            <person name="Richter M."/>
            <person name="Bargiela R."/>
            <person name="Peplies J."/>
            <person name="Huws S.A."/>
            <person name="Newbold C.J."/>
            <person name="Golyshin P.N."/>
            <person name="Simon M.A."/>
            <person name="Lopez G."/>
            <person name="Yakimov M.M."/>
            <person name="Ferrer M."/>
        </authorList>
    </citation>
    <scope>NUCLEOTIDE SEQUENCE</scope>
</reference>
<evidence type="ECO:0000313" key="1">
    <source>
        <dbReference type="EMBL" id="EJX09657.1"/>
    </source>
</evidence>
<dbReference type="AlphaFoldDB" id="J9GNI2"/>
<accession>J9GNI2</accession>
<organism evidence="1">
    <name type="scientific">gut metagenome</name>
    <dbReference type="NCBI Taxonomy" id="749906"/>
    <lineage>
        <taxon>unclassified sequences</taxon>
        <taxon>metagenomes</taxon>
        <taxon>organismal metagenomes</taxon>
    </lineage>
</organism>
<name>J9GNI2_9ZZZZ</name>
<dbReference type="EMBL" id="AMCI01000342">
    <property type="protein sequence ID" value="EJX09657.1"/>
    <property type="molecule type" value="Genomic_DNA"/>
</dbReference>
<sequence>MLGRSLRLPYFDLMVEFVSKIKAFLSILLNCRRISKCLQMN</sequence>